<dbReference type="OrthoDB" id="664981at2759"/>
<reference evidence="3" key="3">
    <citation type="submission" date="2018-08" db="UniProtKB">
        <authorList>
            <consortium name="EnsemblPlants"/>
        </authorList>
    </citation>
    <scope>IDENTIFICATION</scope>
    <source>
        <strain evidence="3">Yugu1</strain>
    </source>
</reference>
<dbReference type="AlphaFoldDB" id="K3Z0K8"/>
<dbReference type="OMA" id="HEWRCHR"/>
<accession>K3Z0K8</accession>
<keyword evidence="4" id="KW-1185">Reference proteome</keyword>
<gene>
    <name evidence="2" type="ORF">SETIT_1G310100v2</name>
</gene>
<evidence type="ECO:0000313" key="2">
    <source>
        <dbReference type="EMBL" id="RCV08242.1"/>
    </source>
</evidence>
<dbReference type="PANTHER" id="PTHR33085:SF47">
    <property type="entry name" value="OS02G0513400 PROTEIN"/>
    <property type="match status" value="1"/>
</dbReference>
<sequence>MSKRRRGQDNQSQSPCKRSRPAPKKHLYSVIDDWEKGYLRRVNLHRPGPRAPSEPAAFRFVAPASETIFVAMGSNIAIVSSGGGAQAPTLVYDTAAAALAVAPPLPGWISGLNVGVESGAGLPLAFEAFSSRGDRPRSGHGKAWPRRPPPFGEDGTVVSYAVQSDGRTIFVPTRVARGWHRGNGSTYSFDTTRREWRCQGAWVLPFHGQGYFDRELDAWVGLLFHALCVGSARSPSN</sequence>
<dbReference type="Proteomes" id="UP000004995">
    <property type="component" value="Unassembled WGS sequence"/>
</dbReference>
<dbReference type="PANTHER" id="PTHR33085">
    <property type="entry name" value="OS12G0113100 PROTEIN-RELATED"/>
    <property type="match status" value="1"/>
</dbReference>
<dbReference type="EMBL" id="AGNK02000539">
    <property type="status" value="NOT_ANNOTATED_CDS"/>
    <property type="molecule type" value="Genomic_DNA"/>
</dbReference>
<reference evidence="2" key="2">
    <citation type="submission" date="2015-07" db="EMBL/GenBank/DDBJ databases">
        <authorList>
            <person name="Noorani M."/>
        </authorList>
    </citation>
    <scope>NUCLEOTIDE SEQUENCE</scope>
    <source>
        <strain evidence="2">Yugu1</strain>
    </source>
</reference>
<dbReference type="EnsemblPlants" id="KQL31391">
    <property type="protein sequence ID" value="KQL31391"/>
    <property type="gene ID" value="SETIT_020074mg"/>
</dbReference>
<organism evidence="3 4">
    <name type="scientific">Setaria italica</name>
    <name type="common">Foxtail millet</name>
    <name type="synonym">Panicum italicum</name>
    <dbReference type="NCBI Taxonomy" id="4555"/>
    <lineage>
        <taxon>Eukaryota</taxon>
        <taxon>Viridiplantae</taxon>
        <taxon>Streptophyta</taxon>
        <taxon>Embryophyta</taxon>
        <taxon>Tracheophyta</taxon>
        <taxon>Spermatophyta</taxon>
        <taxon>Magnoliopsida</taxon>
        <taxon>Liliopsida</taxon>
        <taxon>Poales</taxon>
        <taxon>Poaceae</taxon>
        <taxon>PACMAD clade</taxon>
        <taxon>Panicoideae</taxon>
        <taxon>Panicodae</taxon>
        <taxon>Paniceae</taxon>
        <taxon>Cenchrinae</taxon>
        <taxon>Setaria</taxon>
    </lineage>
</organism>
<dbReference type="InterPro" id="IPR012871">
    <property type="entry name" value="DUF1668_ORYSA"/>
</dbReference>
<dbReference type="EMBL" id="CM003528">
    <property type="protein sequence ID" value="RCV08242.1"/>
    <property type="molecule type" value="Genomic_DNA"/>
</dbReference>
<dbReference type="Gramene" id="KQL31391">
    <property type="protein sequence ID" value="KQL31391"/>
    <property type="gene ID" value="SETIT_020074mg"/>
</dbReference>
<feature type="region of interest" description="Disordered" evidence="1">
    <location>
        <begin position="1"/>
        <end position="24"/>
    </location>
</feature>
<reference evidence="2 4" key="1">
    <citation type="journal article" date="2012" name="Nat. Biotechnol.">
        <title>Reference genome sequence of the model plant Setaria.</title>
        <authorList>
            <person name="Bennetzen J.L."/>
            <person name="Schmutz J."/>
            <person name="Wang H."/>
            <person name="Percifield R."/>
            <person name="Hawkins J."/>
            <person name="Pontaroli A.C."/>
            <person name="Estep M."/>
            <person name="Feng L."/>
            <person name="Vaughn J.N."/>
            <person name="Grimwood J."/>
            <person name="Jenkins J."/>
            <person name="Barry K."/>
            <person name="Lindquist E."/>
            <person name="Hellsten U."/>
            <person name="Deshpande S."/>
            <person name="Wang X."/>
            <person name="Wu X."/>
            <person name="Mitros T."/>
            <person name="Triplett J."/>
            <person name="Yang X."/>
            <person name="Ye C.Y."/>
            <person name="Mauro-Herrera M."/>
            <person name="Wang L."/>
            <person name="Li P."/>
            <person name="Sharma M."/>
            <person name="Sharma R."/>
            <person name="Ronald P.C."/>
            <person name="Panaud O."/>
            <person name="Kellogg E.A."/>
            <person name="Brutnell T.P."/>
            <person name="Doust A.N."/>
            <person name="Tuskan G.A."/>
            <person name="Rokhsar D."/>
            <person name="Devos K.M."/>
        </authorList>
    </citation>
    <scope>NUCLEOTIDE SEQUENCE [LARGE SCALE GENOMIC DNA]</scope>
    <source>
        <strain evidence="4">cv. Yugu1</strain>
        <strain evidence="2">Yugu1</strain>
    </source>
</reference>
<protein>
    <submittedName>
        <fullName evidence="2 3">Uncharacterized protein</fullName>
    </submittedName>
</protein>
<dbReference type="HOGENOM" id="CLU_1099993_0_0_1"/>
<evidence type="ECO:0000313" key="3">
    <source>
        <dbReference type="EnsemblPlants" id="KQL31391"/>
    </source>
</evidence>
<dbReference type="eggNOG" id="ENOG502R1VY">
    <property type="taxonomic scope" value="Eukaryota"/>
</dbReference>
<proteinExistence type="predicted"/>
<name>K3Z0K8_SETIT</name>
<dbReference type="Pfam" id="PF07893">
    <property type="entry name" value="DUF1668"/>
    <property type="match status" value="1"/>
</dbReference>
<evidence type="ECO:0000313" key="4">
    <source>
        <dbReference type="Proteomes" id="UP000004995"/>
    </source>
</evidence>
<evidence type="ECO:0000256" key="1">
    <source>
        <dbReference type="SAM" id="MobiDB-lite"/>
    </source>
</evidence>